<evidence type="ECO:0000313" key="1">
    <source>
        <dbReference type="EMBL" id="GFA54885.1"/>
    </source>
</evidence>
<dbReference type="AlphaFoldDB" id="A0A699JU71"/>
<organism evidence="1">
    <name type="scientific">Tanacetum cinerariifolium</name>
    <name type="common">Dalmatian daisy</name>
    <name type="synonym">Chrysanthemum cinerariifolium</name>
    <dbReference type="NCBI Taxonomy" id="118510"/>
    <lineage>
        <taxon>Eukaryota</taxon>
        <taxon>Viridiplantae</taxon>
        <taxon>Streptophyta</taxon>
        <taxon>Embryophyta</taxon>
        <taxon>Tracheophyta</taxon>
        <taxon>Spermatophyta</taxon>
        <taxon>Magnoliopsida</taxon>
        <taxon>eudicotyledons</taxon>
        <taxon>Gunneridae</taxon>
        <taxon>Pentapetalae</taxon>
        <taxon>asterids</taxon>
        <taxon>campanulids</taxon>
        <taxon>Asterales</taxon>
        <taxon>Asteraceae</taxon>
        <taxon>Asteroideae</taxon>
        <taxon>Anthemideae</taxon>
        <taxon>Anthemidinae</taxon>
        <taxon>Tanacetum</taxon>
    </lineage>
</organism>
<dbReference type="EMBL" id="BKCJ010443597">
    <property type="protein sequence ID" value="GFA54885.1"/>
    <property type="molecule type" value="Genomic_DNA"/>
</dbReference>
<comment type="caution">
    <text evidence="1">The sequence shown here is derived from an EMBL/GenBank/DDBJ whole genome shotgun (WGS) entry which is preliminary data.</text>
</comment>
<accession>A0A699JU71</accession>
<proteinExistence type="predicted"/>
<evidence type="ECO:0008006" key="2">
    <source>
        <dbReference type="Google" id="ProtNLM"/>
    </source>
</evidence>
<name>A0A699JU71_TANCI</name>
<gene>
    <name evidence="1" type="ORF">Tci_626857</name>
</gene>
<sequence>MALTFADTQNMIAFLTKSDAIKGFNQIIDFLNASSIKYALTVNPNIYASVIKQFWSFVLVKRVNDVPRLQALVDKKKKVFANMRMVGKGCSGVETPLFEGMIVSQQFDEGAAEVNVKDVFTAGVAAEGATSAADDEVPAAVNELSIPSPTPHTQS</sequence>
<protein>
    <recommendedName>
        <fullName evidence="2">Xylulose kinase-1</fullName>
    </recommendedName>
</protein>
<reference evidence="1" key="1">
    <citation type="journal article" date="2019" name="Sci. Rep.">
        <title>Draft genome of Tanacetum cinerariifolium, the natural source of mosquito coil.</title>
        <authorList>
            <person name="Yamashiro T."/>
            <person name="Shiraishi A."/>
            <person name="Satake H."/>
            <person name="Nakayama K."/>
        </authorList>
    </citation>
    <scope>NUCLEOTIDE SEQUENCE</scope>
</reference>